<name>A0A3B1BMI7_9ZZZZ</name>
<evidence type="ECO:0000259" key="1">
    <source>
        <dbReference type="Pfam" id="PF08241"/>
    </source>
</evidence>
<dbReference type="GO" id="GO:0008757">
    <property type="term" value="F:S-adenosylmethionine-dependent methyltransferase activity"/>
    <property type="evidence" value="ECO:0007669"/>
    <property type="project" value="InterPro"/>
</dbReference>
<dbReference type="SUPFAM" id="SSF53335">
    <property type="entry name" value="S-adenosyl-L-methionine-dependent methyltransferases"/>
    <property type="match status" value="1"/>
</dbReference>
<dbReference type="EMBL" id="UOFX01000091">
    <property type="protein sequence ID" value="VAX11780.1"/>
    <property type="molecule type" value="Genomic_DNA"/>
</dbReference>
<proteinExistence type="predicted"/>
<dbReference type="InterPro" id="IPR013216">
    <property type="entry name" value="Methyltransf_11"/>
</dbReference>
<gene>
    <name evidence="2" type="ORF">MNBD_GAMMA26-1253</name>
</gene>
<organism evidence="2">
    <name type="scientific">hydrothermal vent metagenome</name>
    <dbReference type="NCBI Taxonomy" id="652676"/>
    <lineage>
        <taxon>unclassified sequences</taxon>
        <taxon>metagenomes</taxon>
        <taxon>ecological metagenomes</taxon>
    </lineage>
</organism>
<feature type="domain" description="Methyltransferase type 11" evidence="1">
    <location>
        <begin position="115"/>
        <end position="194"/>
    </location>
</feature>
<keyword evidence="2" id="KW-0808">Transferase</keyword>
<dbReference type="CDD" id="cd02440">
    <property type="entry name" value="AdoMet_MTases"/>
    <property type="match status" value="1"/>
</dbReference>
<protein>
    <submittedName>
        <fullName evidence="2">Methyltransferase type 11, putative</fullName>
    </submittedName>
</protein>
<dbReference type="CDD" id="cd15489">
    <property type="entry name" value="PHD_SF"/>
    <property type="match status" value="1"/>
</dbReference>
<dbReference type="PANTHER" id="PTHR43591">
    <property type="entry name" value="METHYLTRANSFERASE"/>
    <property type="match status" value="1"/>
</dbReference>
<dbReference type="Gene3D" id="3.40.50.150">
    <property type="entry name" value="Vaccinia Virus protein VP39"/>
    <property type="match status" value="1"/>
</dbReference>
<reference evidence="2" key="1">
    <citation type="submission" date="2018-06" db="EMBL/GenBank/DDBJ databases">
        <authorList>
            <person name="Zhirakovskaya E."/>
        </authorList>
    </citation>
    <scope>NUCLEOTIDE SEQUENCE</scope>
</reference>
<accession>A0A3B1BMI7</accession>
<dbReference type="Pfam" id="PF08241">
    <property type="entry name" value="Methyltransf_11"/>
    <property type="match status" value="1"/>
</dbReference>
<keyword evidence="2" id="KW-0489">Methyltransferase</keyword>
<dbReference type="GO" id="GO:0032259">
    <property type="term" value="P:methylation"/>
    <property type="evidence" value="ECO:0007669"/>
    <property type="project" value="UniProtKB-KW"/>
</dbReference>
<sequence>MRRPDESEILKYLHCPYCKGVVEKQESELACSICNRSFHSFHDGFVMLREENELFPASAYIENAPNNKKRLRKPRIFAKVKSLVPSRSVNLARKRMFARLAIDHGEQNRTILVVGCGNQAEQLNKYFPGSSTTFIFCDIDKRADAKIFCDAHELSFKDGIFDGVISTAVLEHVLYPDHVIAEINRVIKPGGFIYSEIPFLQSVHEGAYDFTRFTMSGHRRLCEKFDEIEAGMIAGPGTALVWSITDFSRALFSNARFSSFAALLSRTLFFWLKYFDYLCKDNPIALDAASCTYFYGKKAVKRTSGKEIIEQYKGNVFRHA</sequence>
<dbReference type="InterPro" id="IPR029063">
    <property type="entry name" value="SAM-dependent_MTases_sf"/>
</dbReference>
<dbReference type="AlphaFoldDB" id="A0A3B1BMI7"/>
<evidence type="ECO:0000313" key="2">
    <source>
        <dbReference type="EMBL" id="VAX11780.1"/>
    </source>
</evidence>